<comment type="similarity">
    <text evidence="1">Belongs to the 4-hydroxybenzoyl-CoA thioesterase family.</text>
</comment>
<dbReference type="InterPro" id="IPR050563">
    <property type="entry name" value="4-hydroxybenzoyl-CoA_TE"/>
</dbReference>
<gene>
    <name evidence="3" type="ORF">GCM10011444_27300</name>
</gene>
<proteinExistence type="inferred from homology"/>
<evidence type="ECO:0000256" key="1">
    <source>
        <dbReference type="ARBA" id="ARBA00005953"/>
    </source>
</evidence>
<dbReference type="PANTHER" id="PTHR31793:SF27">
    <property type="entry name" value="NOVEL THIOESTERASE SUPERFAMILY DOMAIN AND SAPOSIN A-TYPE DOMAIN CONTAINING PROTEIN (0610012H03RIK)"/>
    <property type="match status" value="1"/>
</dbReference>
<accession>A0ABQ2C1J0</accession>
<comment type="caution">
    <text evidence="3">The sequence shown here is derived from an EMBL/GenBank/DDBJ whole genome shotgun (WGS) entry which is preliminary data.</text>
</comment>
<evidence type="ECO:0000313" key="4">
    <source>
        <dbReference type="Proteomes" id="UP000624701"/>
    </source>
</evidence>
<dbReference type="SUPFAM" id="SSF54637">
    <property type="entry name" value="Thioesterase/thiol ester dehydrase-isomerase"/>
    <property type="match status" value="1"/>
</dbReference>
<dbReference type="PANTHER" id="PTHR31793">
    <property type="entry name" value="4-HYDROXYBENZOYL-COA THIOESTERASE FAMILY MEMBER"/>
    <property type="match status" value="1"/>
</dbReference>
<keyword evidence="2" id="KW-0378">Hydrolase</keyword>
<dbReference type="NCBIfam" id="TIGR00051">
    <property type="entry name" value="YbgC/FadM family acyl-CoA thioesterase"/>
    <property type="match status" value="1"/>
</dbReference>
<dbReference type="InterPro" id="IPR006684">
    <property type="entry name" value="YbgC/YbaW"/>
</dbReference>
<dbReference type="EMBL" id="BMDQ01000005">
    <property type="protein sequence ID" value="GGI58421.1"/>
    <property type="molecule type" value="Genomic_DNA"/>
</dbReference>
<organism evidence="3 4">
    <name type="scientific">Winogradskyella haliclonae</name>
    <dbReference type="NCBI Taxonomy" id="2048558"/>
    <lineage>
        <taxon>Bacteria</taxon>
        <taxon>Pseudomonadati</taxon>
        <taxon>Bacteroidota</taxon>
        <taxon>Flavobacteriia</taxon>
        <taxon>Flavobacteriales</taxon>
        <taxon>Flavobacteriaceae</taxon>
        <taxon>Winogradskyella</taxon>
    </lineage>
</organism>
<dbReference type="Proteomes" id="UP000624701">
    <property type="component" value="Unassembled WGS sequence"/>
</dbReference>
<evidence type="ECO:0000313" key="3">
    <source>
        <dbReference type="EMBL" id="GGI58421.1"/>
    </source>
</evidence>
<reference evidence="4" key="1">
    <citation type="journal article" date="2019" name="Int. J. Syst. Evol. Microbiol.">
        <title>The Global Catalogue of Microorganisms (GCM) 10K type strain sequencing project: providing services to taxonomists for standard genome sequencing and annotation.</title>
        <authorList>
            <consortium name="The Broad Institute Genomics Platform"/>
            <consortium name="The Broad Institute Genome Sequencing Center for Infectious Disease"/>
            <person name="Wu L."/>
            <person name="Ma J."/>
        </authorList>
    </citation>
    <scope>NUCLEOTIDE SEQUENCE [LARGE SCALE GENOMIC DNA]</scope>
    <source>
        <strain evidence="4">CCM 8681</strain>
    </source>
</reference>
<dbReference type="Gene3D" id="3.10.129.10">
    <property type="entry name" value="Hotdog Thioesterase"/>
    <property type="match status" value="1"/>
</dbReference>
<dbReference type="CDD" id="cd00586">
    <property type="entry name" value="4HBT"/>
    <property type="match status" value="1"/>
</dbReference>
<protein>
    <submittedName>
        <fullName evidence="3">Thioesterase</fullName>
    </submittedName>
</protein>
<dbReference type="PIRSF" id="PIRSF003230">
    <property type="entry name" value="YbgC"/>
    <property type="match status" value="1"/>
</dbReference>
<keyword evidence="4" id="KW-1185">Reference proteome</keyword>
<dbReference type="Pfam" id="PF13279">
    <property type="entry name" value="4HBT_2"/>
    <property type="match status" value="1"/>
</dbReference>
<sequence>MYNFFIKLKIATMNKNETQIRVRYGETDQMGVVYHANYASYFEVGRTEWLRQYGITYKSMEENGIMLPVISLNIKYKNSARYDDLLTLKTSLKKMPMASIEFDYELLNDKSELLATGHTVLVFIDMEKNRPTRCPKYLLDKIEG</sequence>
<evidence type="ECO:0000256" key="2">
    <source>
        <dbReference type="ARBA" id="ARBA00022801"/>
    </source>
</evidence>
<dbReference type="InterPro" id="IPR008272">
    <property type="entry name" value="HB-CoA_thioesterase_AS"/>
</dbReference>
<dbReference type="PROSITE" id="PS01328">
    <property type="entry name" value="4HBCOA_THIOESTERASE"/>
    <property type="match status" value="1"/>
</dbReference>
<dbReference type="InterPro" id="IPR029069">
    <property type="entry name" value="HotDog_dom_sf"/>
</dbReference>
<name>A0ABQ2C1J0_9FLAO</name>